<gene>
    <name evidence="2" type="ORF">BI308_20065</name>
</gene>
<organism evidence="2 3">
    <name type="scientific">Roseofilum reptotaenium AO1-A</name>
    <dbReference type="NCBI Taxonomy" id="1925591"/>
    <lineage>
        <taxon>Bacteria</taxon>
        <taxon>Bacillati</taxon>
        <taxon>Cyanobacteriota</taxon>
        <taxon>Cyanophyceae</taxon>
        <taxon>Desertifilales</taxon>
        <taxon>Desertifilaceae</taxon>
        <taxon>Roseofilum</taxon>
    </lineage>
</organism>
<keyword evidence="1" id="KW-0812">Transmembrane</keyword>
<keyword evidence="1" id="KW-1133">Transmembrane helix</keyword>
<evidence type="ECO:0000256" key="1">
    <source>
        <dbReference type="SAM" id="Phobius"/>
    </source>
</evidence>
<reference evidence="2" key="1">
    <citation type="submission" date="2016-10" db="EMBL/GenBank/DDBJ databases">
        <title>CRISPR-Cas defence system in Roseofilum reptotaenium: evidence of a bacteriophage-cyanobacterium arms race in the coral black band disease.</title>
        <authorList>
            <person name="Buerger P."/>
            <person name="Wood-Charlson E.M."/>
            <person name="Weynberg K.D."/>
            <person name="Willis B."/>
            <person name="Van Oppen M.J."/>
        </authorList>
    </citation>
    <scope>NUCLEOTIDE SEQUENCE [LARGE SCALE GENOMIC DNA]</scope>
    <source>
        <strain evidence="2">AO1-A</strain>
    </source>
</reference>
<evidence type="ECO:0000313" key="2">
    <source>
        <dbReference type="EMBL" id="OJJ21980.1"/>
    </source>
</evidence>
<feature type="transmembrane region" description="Helical" evidence="1">
    <location>
        <begin position="6"/>
        <end position="28"/>
    </location>
</feature>
<protein>
    <submittedName>
        <fullName evidence="2">Uncharacterized protein</fullName>
    </submittedName>
</protein>
<keyword evidence="3" id="KW-1185">Reference proteome</keyword>
<dbReference type="AlphaFoldDB" id="A0A1L9QMB4"/>
<evidence type="ECO:0000313" key="3">
    <source>
        <dbReference type="Proteomes" id="UP000183940"/>
    </source>
</evidence>
<comment type="caution">
    <text evidence="2">The sequence shown here is derived from an EMBL/GenBank/DDBJ whole genome shotgun (WGS) entry which is preliminary data.</text>
</comment>
<dbReference type="STRING" id="1925591.BI308_20065"/>
<sequence length="220" mass="25412">MKIKKYWWVLILIQLTLLVVIINGQFAISSDRSSLFYREDLREIPAAIPITQEHISHEGLTLNLYGSAKESLKKSHHENIVNDPYYLWSGRCSSNWAVTFSHRQFLVDLRGVAKIRWRTKQSGFRRLHILLKLEDGTWLVSDRTQGASEDWKIGEFNLMDLEWYALSMETITETDKVSSVDLSRVDEIGITDLMRGGSSSASSRLDWIEVYGKPVERFNS</sequence>
<keyword evidence="1" id="KW-0472">Membrane</keyword>
<dbReference type="Proteomes" id="UP000183940">
    <property type="component" value="Unassembled WGS sequence"/>
</dbReference>
<accession>A0A1L9QMB4</accession>
<proteinExistence type="predicted"/>
<name>A0A1L9QMB4_9CYAN</name>
<dbReference type="EMBL" id="MLAW01000044">
    <property type="protein sequence ID" value="OJJ21980.1"/>
    <property type="molecule type" value="Genomic_DNA"/>
</dbReference>